<keyword evidence="2" id="KW-1185">Reference proteome</keyword>
<evidence type="ECO:0008006" key="3">
    <source>
        <dbReference type="Google" id="ProtNLM"/>
    </source>
</evidence>
<gene>
    <name evidence="1" type="ORF">GTU67_08735</name>
</gene>
<proteinExistence type="predicted"/>
<reference evidence="1 2" key="1">
    <citation type="submission" date="2020-08" db="EMBL/GenBank/DDBJ databases">
        <title>Paraeoetvoesia sp. YC-7-48 draft genome sequence.</title>
        <authorList>
            <person name="Yao L."/>
        </authorList>
    </citation>
    <scope>NUCLEOTIDE SEQUENCE [LARGE SCALE GENOMIC DNA]</scope>
    <source>
        <strain evidence="2">YC-7-48</strain>
    </source>
</reference>
<dbReference type="SUPFAM" id="SSF52833">
    <property type="entry name" value="Thioredoxin-like"/>
    <property type="match status" value="1"/>
</dbReference>
<dbReference type="InterPro" id="IPR036249">
    <property type="entry name" value="Thioredoxin-like_sf"/>
</dbReference>
<dbReference type="Gene3D" id="3.40.30.10">
    <property type="entry name" value="Glutaredoxin"/>
    <property type="match status" value="1"/>
</dbReference>
<dbReference type="EMBL" id="JACJUU010000005">
    <property type="protein sequence ID" value="MBC2769993.1"/>
    <property type="molecule type" value="Genomic_DNA"/>
</dbReference>
<dbReference type="Proteomes" id="UP000545386">
    <property type="component" value="Unassembled WGS sequence"/>
</dbReference>
<dbReference type="AlphaFoldDB" id="A0A842HNY3"/>
<evidence type="ECO:0000313" key="1">
    <source>
        <dbReference type="EMBL" id="MBC2769993.1"/>
    </source>
</evidence>
<name>A0A842HNY3_9BURK</name>
<organism evidence="1 2">
    <name type="scientific">Pusillimonas minor</name>
    <dbReference type="NCBI Taxonomy" id="2697024"/>
    <lineage>
        <taxon>Bacteria</taxon>
        <taxon>Pseudomonadati</taxon>
        <taxon>Pseudomonadota</taxon>
        <taxon>Betaproteobacteria</taxon>
        <taxon>Burkholderiales</taxon>
        <taxon>Alcaligenaceae</taxon>
        <taxon>Pusillimonas</taxon>
    </lineage>
</organism>
<protein>
    <recommendedName>
        <fullName evidence="3">Thioredoxin domain-containing protein</fullName>
    </recommendedName>
</protein>
<accession>A0A842HNY3</accession>
<sequence>MWIVVLCMAPIVFALLAYYVPALGLRPGETSNYGQLVNPQRPTPPAEQLGLTTLDGKPFDLASLHGKWVLATADQGACPESCVEKLFILRNSHASQGKNVDRVTRIWFITDNAEIPQIVQDAYVGTVFVRADPAKLATYLPTNTVTSAGASVAETLAQPMWVIDPLGNLMLEFPPDDGTAPQERGPRVRKDISKLIYNSRIG</sequence>
<evidence type="ECO:0000313" key="2">
    <source>
        <dbReference type="Proteomes" id="UP000545386"/>
    </source>
</evidence>
<comment type="caution">
    <text evidence="1">The sequence shown here is derived from an EMBL/GenBank/DDBJ whole genome shotgun (WGS) entry which is preliminary data.</text>
</comment>